<organism evidence="2 3">
    <name type="scientific">Nicotiana attenuata</name>
    <name type="common">Coyote tobacco</name>
    <dbReference type="NCBI Taxonomy" id="49451"/>
    <lineage>
        <taxon>Eukaryota</taxon>
        <taxon>Viridiplantae</taxon>
        <taxon>Streptophyta</taxon>
        <taxon>Embryophyta</taxon>
        <taxon>Tracheophyta</taxon>
        <taxon>Spermatophyta</taxon>
        <taxon>Magnoliopsida</taxon>
        <taxon>eudicotyledons</taxon>
        <taxon>Gunneridae</taxon>
        <taxon>Pentapetalae</taxon>
        <taxon>asterids</taxon>
        <taxon>lamiids</taxon>
        <taxon>Solanales</taxon>
        <taxon>Solanaceae</taxon>
        <taxon>Nicotianoideae</taxon>
        <taxon>Nicotianeae</taxon>
        <taxon>Nicotiana</taxon>
    </lineage>
</organism>
<gene>
    <name evidence="2" type="ORF">A4A49_12094</name>
</gene>
<feature type="region of interest" description="Disordered" evidence="1">
    <location>
        <begin position="144"/>
        <end position="195"/>
    </location>
</feature>
<protein>
    <submittedName>
        <fullName evidence="2">Uncharacterized protein</fullName>
    </submittedName>
</protein>
<dbReference type="EMBL" id="MJEQ01037188">
    <property type="protein sequence ID" value="OIT02727.1"/>
    <property type="molecule type" value="Genomic_DNA"/>
</dbReference>
<evidence type="ECO:0000313" key="2">
    <source>
        <dbReference type="EMBL" id="OIT02727.1"/>
    </source>
</evidence>
<accession>A0A1J6IYH2</accession>
<proteinExistence type="predicted"/>
<name>A0A1J6IYH2_NICAT</name>
<dbReference type="Gramene" id="OIT02727">
    <property type="protein sequence ID" value="OIT02727"/>
    <property type="gene ID" value="A4A49_12094"/>
</dbReference>
<sequence>MKRKSNDNLRDLIATTTGLPTGILAGSGAARPGFNLQFHLGKLESDADCSGSSSPRKGNCRGLEQSPSCLWSIPVADDGKQGQHATQHRPSITQQSDVPNLSVLTILPRYGNRGPNGEADHRVNRPPNPSIAIIFCTVREEHIATSQQHQKSNQQGPKNSQKEKLAIGGRNNRRPPTNVLALTGPSQGDRVQCRD</sequence>
<evidence type="ECO:0000256" key="1">
    <source>
        <dbReference type="SAM" id="MobiDB-lite"/>
    </source>
</evidence>
<keyword evidence="3" id="KW-1185">Reference proteome</keyword>
<feature type="compositionally biased region" description="Polar residues" evidence="1">
    <location>
        <begin position="83"/>
        <end position="103"/>
    </location>
</feature>
<comment type="caution">
    <text evidence="2">The sequence shown here is derived from an EMBL/GenBank/DDBJ whole genome shotgun (WGS) entry which is preliminary data.</text>
</comment>
<feature type="region of interest" description="Disordered" evidence="1">
    <location>
        <begin position="72"/>
        <end position="128"/>
    </location>
</feature>
<dbReference type="Proteomes" id="UP000187609">
    <property type="component" value="Unassembled WGS sequence"/>
</dbReference>
<evidence type="ECO:0000313" key="3">
    <source>
        <dbReference type="Proteomes" id="UP000187609"/>
    </source>
</evidence>
<reference evidence="2" key="1">
    <citation type="submission" date="2016-11" db="EMBL/GenBank/DDBJ databases">
        <title>The genome of Nicotiana attenuata.</title>
        <authorList>
            <person name="Xu S."/>
            <person name="Brockmoeller T."/>
            <person name="Gaquerel E."/>
            <person name="Navarro A."/>
            <person name="Kuhl H."/>
            <person name="Gase K."/>
            <person name="Ling Z."/>
            <person name="Zhou W."/>
            <person name="Kreitzer C."/>
            <person name="Stanke M."/>
            <person name="Tang H."/>
            <person name="Lyons E."/>
            <person name="Pandey P."/>
            <person name="Pandey S.P."/>
            <person name="Timmermann B."/>
            <person name="Baldwin I.T."/>
        </authorList>
    </citation>
    <scope>NUCLEOTIDE SEQUENCE [LARGE SCALE GENOMIC DNA]</scope>
    <source>
        <strain evidence="2">UT</strain>
    </source>
</reference>
<feature type="compositionally biased region" description="Polar residues" evidence="1">
    <location>
        <begin position="144"/>
        <end position="159"/>
    </location>
</feature>
<dbReference type="AlphaFoldDB" id="A0A1J6IYH2"/>